<dbReference type="SUPFAM" id="SSF88723">
    <property type="entry name" value="PIN domain-like"/>
    <property type="match status" value="1"/>
</dbReference>
<dbReference type="InterPro" id="IPR006086">
    <property type="entry name" value="XPG-I_dom"/>
</dbReference>
<reference evidence="4 5" key="2">
    <citation type="submission" date="2018-11" db="EMBL/GenBank/DDBJ databases">
        <authorList>
            <consortium name="Pathogen Informatics"/>
        </authorList>
    </citation>
    <scope>NUCLEOTIDE SEQUENCE [LARGE SCALE GENOMIC DNA]</scope>
</reference>
<evidence type="ECO:0000256" key="2">
    <source>
        <dbReference type="SAM" id="MobiDB-lite"/>
    </source>
</evidence>
<dbReference type="GO" id="GO:0006298">
    <property type="term" value="P:mismatch repair"/>
    <property type="evidence" value="ECO:0007669"/>
    <property type="project" value="TreeGrafter"/>
</dbReference>
<comment type="cofactor">
    <cofactor evidence="1">
        <name>Mg(2+)</name>
        <dbReference type="ChEBI" id="CHEBI:18420"/>
    </cofactor>
    <text evidence="1">Binds 2 magnesium ions per subunit. They probably participate in the reaction catalyzed by the enzyme. May bind an additional third magnesium ion after substrate binding.</text>
</comment>
<keyword evidence="1" id="KW-0540">Nuclease</keyword>
<gene>
    <name evidence="4" type="ORF">TASK_LOCUS7340</name>
</gene>
<keyword evidence="1" id="KW-0238">DNA-binding</keyword>
<dbReference type="PRINTS" id="PR00853">
    <property type="entry name" value="XPGRADSUPER"/>
</dbReference>
<dbReference type="WBParaSite" id="TASK_0000733901-mRNA-1">
    <property type="protein sequence ID" value="TASK_0000733901-mRNA-1"/>
    <property type="gene ID" value="TASK_0000733901"/>
</dbReference>
<dbReference type="STRING" id="60517.A0A0R3WA10"/>
<dbReference type="InterPro" id="IPR008918">
    <property type="entry name" value="HhH2"/>
</dbReference>
<sequence>MYRERAAQYLLEGNRTAARECFERCVEVTAEMARCVIRAARRLGVDCIIAPYESDAQLTYLVQSGYADLVITEDSDLLMFGCKQVIFKLDLTGFGTLIAWSAGIGEKCCGIASQDFSPANLRFMGILSGCDYFPGIPRIGLATAAKIMRQCRTTDFRYLLLSLGNFCNLAGTASQKLSSTSNSRKFLVEGWKGDSNRLHEDTIRAAMRAERTFRLQVVFDPRTRKRLRLSEPTIDDINEERLALLDADLSDSSLFSYAGEDTLDSDLAFAIALGNVDFETGEKVDTFNPDNFKVVKLFNGFRADSGEPQGAFISNYTEVASSISSMLKRAHRPDGQRLNISIWSTDYKLEPVWLYFTEAGIRSRPFCISVENQGNDSQQLDLLKLRGKVECETAGINADALPESANLPRPRLKLGSGGGLCRNDCVIVPSFPTFESTVVNAKKRPLDVVLASYDSDENHVPPKTPLRAFSTSKTPVTSANSYFASPVSATIPTSDYGAAGDNLSSPIFRSKRSRSLFTVIEPELVSRTLNPALPLMIKKVNTFAIQTITPTGSPGGKTSESHISSPQSDNSKLSGANKFVPKQTSKDSAVQTNGQIPHTKSDRPSISAQHLVPTSWKSRRELHAPLKQLSNGQQLQRSPTSEKSIECDENRPPSSPVYDVQTAGFQQVGMAQIKAMISPKEELGREDGRPNLSSLFSKWRFTASKRNSLT</sequence>
<dbReference type="GO" id="GO:0017108">
    <property type="term" value="F:5'-flap endonuclease activity"/>
    <property type="evidence" value="ECO:0007669"/>
    <property type="project" value="TreeGrafter"/>
</dbReference>
<dbReference type="EC" id="3.1.-.-" evidence="1"/>
<dbReference type="EMBL" id="UYRS01018605">
    <property type="protein sequence ID" value="VDK38218.1"/>
    <property type="molecule type" value="Genomic_DNA"/>
</dbReference>
<feature type="compositionally biased region" description="Polar residues" evidence="2">
    <location>
        <begin position="550"/>
        <end position="574"/>
    </location>
</feature>
<dbReference type="Proteomes" id="UP000282613">
    <property type="component" value="Unassembled WGS sequence"/>
</dbReference>
<dbReference type="InterPro" id="IPR036279">
    <property type="entry name" value="5-3_exonuclease_C_sf"/>
</dbReference>
<evidence type="ECO:0000313" key="4">
    <source>
        <dbReference type="EMBL" id="VDK38218.1"/>
    </source>
</evidence>
<dbReference type="Gene3D" id="3.40.50.1010">
    <property type="entry name" value="5'-nuclease"/>
    <property type="match status" value="1"/>
</dbReference>
<dbReference type="GO" id="GO:0046872">
    <property type="term" value="F:metal ion binding"/>
    <property type="evidence" value="ECO:0007669"/>
    <property type="project" value="UniProtKB-UniRule"/>
</dbReference>
<name>A0A0R3WA10_TAEAS</name>
<protein>
    <recommendedName>
        <fullName evidence="1">Exonuclease 1</fullName>
        <ecNumber evidence="1">3.1.-.-</ecNumber>
    </recommendedName>
</protein>
<dbReference type="OrthoDB" id="26491at2759"/>
<evidence type="ECO:0000313" key="5">
    <source>
        <dbReference type="Proteomes" id="UP000282613"/>
    </source>
</evidence>
<comment type="subcellular location">
    <subcellularLocation>
        <location evidence="1">Nucleus</location>
    </subcellularLocation>
</comment>
<feature type="region of interest" description="Disordered" evidence="2">
    <location>
        <begin position="626"/>
        <end position="656"/>
    </location>
</feature>
<dbReference type="Gene3D" id="1.10.150.20">
    <property type="entry name" value="5' to 3' exonuclease, C-terminal subdomain"/>
    <property type="match status" value="1"/>
</dbReference>
<evidence type="ECO:0000259" key="3">
    <source>
        <dbReference type="SMART" id="SM00484"/>
    </source>
</evidence>
<dbReference type="GO" id="GO:0035312">
    <property type="term" value="F:5'-3' DNA exonuclease activity"/>
    <property type="evidence" value="ECO:0007669"/>
    <property type="project" value="UniProtKB-UniRule"/>
</dbReference>
<dbReference type="GO" id="GO:0003677">
    <property type="term" value="F:DNA binding"/>
    <property type="evidence" value="ECO:0007669"/>
    <property type="project" value="UniProtKB-UniRule"/>
</dbReference>
<proteinExistence type="inferred from homology"/>
<feature type="region of interest" description="Disordered" evidence="2">
    <location>
        <begin position="550"/>
        <end position="612"/>
    </location>
</feature>
<keyword evidence="1" id="KW-0228">DNA excision</keyword>
<dbReference type="SMART" id="SM00279">
    <property type="entry name" value="HhH2"/>
    <property type="match status" value="1"/>
</dbReference>
<dbReference type="PANTHER" id="PTHR11081:SF8">
    <property type="entry name" value="EXONUCLEASE 1"/>
    <property type="match status" value="1"/>
</dbReference>
<comment type="similarity">
    <text evidence="1">Belongs to the XPG/RAD2 endonuclease family. EXO1 subfamily.</text>
</comment>
<organism evidence="6">
    <name type="scientific">Taenia asiatica</name>
    <name type="common">Asian tapeworm</name>
    <dbReference type="NCBI Taxonomy" id="60517"/>
    <lineage>
        <taxon>Eukaryota</taxon>
        <taxon>Metazoa</taxon>
        <taxon>Spiralia</taxon>
        <taxon>Lophotrochozoa</taxon>
        <taxon>Platyhelminthes</taxon>
        <taxon>Cestoda</taxon>
        <taxon>Eucestoda</taxon>
        <taxon>Cyclophyllidea</taxon>
        <taxon>Taeniidae</taxon>
        <taxon>Taenia</taxon>
    </lineage>
</organism>
<keyword evidence="1" id="KW-0539">Nucleus</keyword>
<accession>A0A0R3WA10</accession>
<dbReference type="PANTHER" id="PTHR11081">
    <property type="entry name" value="FLAP ENDONUCLEASE FAMILY MEMBER"/>
    <property type="match status" value="1"/>
</dbReference>
<dbReference type="AlphaFoldDB" id="A0A0R3WA10"/>
<comment type="function">
    <text evidence="1">5'-&gt;3' double-stranded DNA exonuclease which may also possess a cryptic 3'-&gt;5' double-stranded DNA exonuclease activity. Functions in DNA mismatch repair.</text>
</comment>
<keyword evidence="1" id="KW-0460">Magnesium</keyword>
<feature type="compositionally biased region" description="Polar residues" evidence="2">
    <location>
        <begin position="582"/>
        <end position="608"/>
    </location>
</feature>
<reference evidence="6" key="1">
    <citation type="submission" date="2017-02" db="UniProtKB">
        <authorList>
            <consortium name="WormBaseParasite"/>
        </authorList>
    </citation>
    <scope>IDENTIFICATION</scope>
</reference>
<evidence type="ECO:0000256" key="1">
    <source>
        <dbReference type="RuleBase" id="RU910737"/>
    </source>
</evidence>
<keyword evidence="1" id="KW-0378">Hydrolase</keyword>
<keyword evidence="1" id="KW-0227">DNA damage</keyword>
<dbReference type="GO" id="GO:0005634">
    <property type="term" value="C:nucleus"/>
    <property type="evidence" value="ECO:0007669"/>
    <property type="project" value="UniProtKB-SubCell"/>
</dbReference>
<feature type="compositionally biased region" description="Polar residues" evidence="2">
    <location>
        <begin position="628"/>
        <end position="642"/>
    </location>
</feature>
<dbReference type="GO" id="GO:0006310">
    <property type="term" value="P:DNA recombination"/>
    <property type="evidence" value="ECO:0007669"/>
    <property type="project" value="TreeGrafter"/>
</dbReference>
<dbReference type="SMART" id="SM00484">
    <property type="entry name" value="XPGI"/>
    <property type="match status" value="1"/>
</dbReference>
<dbReference type="InterPro" id="IPR006084">
    <property type="entry name" value="XPG/Rad2"/>
</dbReference>
<feature type="domain" description="XPG-I" evidence="3">
    <location>
        <begin position="41"/>
        <end position="110"/>
    </location>
</feature>
<keyword evidence="1" id="KW-0234">DNA repair</keyword>
<dbReference type="SUPFAM" id="SSF47807">
    <property type="entry name" value="5' to 3' exonuclease, C-terminal subdomain"/>
    <property type="match status" value="1"/>
</dbReference>
<keyword evidence="5" id="KW-1185">Reference proteome</keyword>
<dbReference type="Pfam" id="PF00867">
    <property type="entry name" value="XPG_I"/>
    <property type="match status" value="1"/>
</dbReference>
<keyword evidence="1" id="KW-0269">Exonuclease</keyword>
<dbReference type="InterPro" id="IPR029060">
    <property type="entry name" value="PIN-like_dom_sf"/>
</dbReference>
<keyword evidence="1" id="KW-0479">Metal-binding</keyword>
<keyword evidence="1" id="KW-0267">Excision nuclease</keyword>
<evidence type="ECO:0000313" key="6">
    <source>
        <dbReference type="WBParaSite" id="TASK_0000733901-mRNA-1"/>
    </source>
</evidence>